<evidence type="ECO:0000259" key="14">
    <source>
        <dbReference type="Pfam" id="PF07522"/>
    </source>
</evidence>
<dbReference type="EMBL" id="LUEZ02000014">
    <property type="protein sequence ID" value="RDB27782.1"/>
    <property type="molecule type" value="Genomic_DNA"/>
</dbReference>
<feature type="compositionally biased region" description="Basic residues" evidence="13">
    <location>
        <begin position="634"/>
        <end position="643"/>
    </location>
</feature>
<dbReference type="GO" id="GO:0035312">
    <property type="term" value="F:5'-3' DNA exonuclease activity"/>
    <property type="evidence" value="ECO:0007669"/>
    <property type="project" value="TreeGrafter"/>
</dbReference>
<evidence type="ECO:0000256" key="2">
    <source>
        <dbReference type="ARBA" id="ARBA00010304"/>
    </source>
</evidence>
<evidence type="ECO:0000313" key="16">
    <source>
        <dbReference type="Proteomes" id="UP000076154"/>
    </source>
</evidence>
<dbReference type="GO" id="GO:0004519">
    <property type="term" value="F:endonuclease activity"/>
    <property type="evidence" value="ECO:0007669"/>
    <property type="project" value="UniProtKB-KW"/>
</dbReference>
<dbReference type="Gene3D" id="3.60.15.10">
    <property type="entry name" value="Ribonuclease Z/Hydroxyacylglutathione hydrolase-like"/>
    <property type="match status" value="2"/>
</dbReference>
<keyword evidence="10" id="KW-0539">Nucleus</keyword>
<feature type="compositionally biased region" description="Basic residues" evidence="13">
    <location>
        <begin position="658"/>
        <end position="670"/>
    </location>
</feature>
<dbReference type="Pfam" id="PF07522">
    <property type="entry name" value="DRMBL"/>
    <property type="match status" value="1"/>
</dbReference>
<dbReference type="GO" id="GO:0006303">
    <property type="term" value="P:double-strand break repair via nonhomologous end joining"/>
    <property type="evidence" value="ECO:0007669"/>
    <property type="project" value="TreeGrafter"/>
</dbReference>
<evidence type="ECO:0000256" key="10">
    <source>
        <dbReference type="ARBA" id="ARBA00023242"/>
    </source>
</evidence>
<feature type="domain" description="DNA repair metallo-beta-lactamase" evidence="14">
    <location>
        <begin position="288"/>
        <end position="396"/>
    </location>
</feature>
<dbReference type="InterPro" id="IPR011084">
    <property type="entry name" value="DRMBL"/>
</dbReference>
<evidence type="ECO:0000256" key="8">
    <source>
        <dbReference type="ARBA" id="ARBA00023172"/>
    </source>
</evidence>
<keyword evidence="6" id="KW-0378">Hydrolase</keyword>
<protein>
    <recommendedName>
        <fullName evidence="11">Protein artemis</fullName>
    </recommendedName>
    <alternativeName>
        <fullName evidence="12">DNA cross-link repair 1C protein</fullName>
    </alternativeName>
</protein>
<evidence type="ECO:0000313" key="15">
    <source>
        <dbReference type="EMBL" id="RDB27782.1"/>
    </source>
</evidence>
<dbReference type="STRING" id="39966.A0A369K2H2"/>
<evidence type="ECO:0000256" key="4">
    <source>
        <dbReference type="ARBA" id="ARBA00022759"/>
    </source>
</evidence>
<keyword evidence="3" id="KW-0540">Nuclease</keyword>
<keyword evidence="4" id="KW-0255">Endonuclease</keyword>
<feature type="compositionally biased region" description="Pro residues" evidence="13">
    <location>
        <begin position="752"/>
        <end position="761"/>
    </location>
</feature>
<reference evidence="15" key="1">
    <citation type="submission" date="2018-04" db="EMBL/GenBank/DDBJ databases">
        <title>Whole genome sequencing of Hypsizygus marmoreus.</title>
        <authorList>
            <person name="Choi I.-G."/>
            <person name="Min B."/>
            <person name="Kim J.-G."/>
            <person name="Kim S."/>
            <person name="Oh Y.-L."/>
            <person name="Kong W.-S."/>
            <person name="Park H."/>
            <person name="Jeong J."/>
            <person name="Song E.-S."/>
        </authorList>
    </citation>
    <scope>NUCLEOTIDE SEQUENCE [LARGE SCALE GENOMIC DNA]</scope>
    <source>
        <strain evidence="15">51987-8</strain>
    </source>
</reference>
<comment type="subcellular location">
    <subcellularLocation>
        <location evidence="1">Nucleus</location>
    </subcellularLocation>
</comment>
<gene>
    <name evidence="15" type="primary">DCLRE1A</name>
    <name evidence="15" type="ORF">Hypma_003243</name>
</gene>
<keyword evidence="7" id="KW-0269">Exonuclease</keyword>
<feature type="region of interest" description="Disordered" evidence="13">
    <location>
        <begin position="589"/>
        <end position="853"/>
    </location>
</feature>
<dbReference type="Proteomes" id="UP000076154">
    <property type="component" value="Unassembled WGS sequence"/>
</dbReference>
<dbReference type="OrthoDB" id="5561659at2759"/>
<feature type="compositionally biased region" description="Low complexity" evidence="13">
    <location>
        <begin position="834"/>
        <end position="845"/>
    </location>
</feature>
<feature type="compositionally biased region" description="Acidic residues" evidence="13">
    <location>
        <begin position="530"/>
        <end position="539"/>
    </location>
</feature>
<dbReference type="GO" id="GO:0003684">
    <property type="term" value="F:damaged DNA binding"/>
    <property type="evidence" value="ECO:0007669"/>
    <property type="project" value="TreeGrafter"/>
</dbReference>
<comment type="similarity">
    <text evidence="2">Belongs to the DNA repair metallo-beta-lactamase (DRMBL) family.</text>
</comment>
<dbReference type="PANTHER" id="PTHR23240:SF8">
    <property type="entry name" value="PROTEIN ARTEMIS"/>
    <property type="match status" value="1"/>
</dbReference>
<evidence type="ECO:0000256" key="13">
    <source>
        <dbReference type="SAM" id="MobiDB-lite"/>
    </source>
</evidence>
<dbReference type="PANTHER" id="PTHR23240">
    <property type="entry name" value="DNA CROSS-LINK REPAIR PROTEIN PSO2/SNM1-RELATED"/>
    <property type="match status" value="1"/>
</dbReference>
<organism evidence="15 16">
    <name type="scientific">Hypsizygus marmoreus</name>
    <name type="common">White beech mushroom</name>
    <name type="synonym">Agaricus marmoreus</name>
    <dbReference type="NCBI Taxonomy" id="39966"/>
    <lineage>
        <taxon>Eukaryota</taxon>
        <taxon>Fungi</taxon>
        <taxon>Dikarya</taxon>
        <taxon>Basidiomycota</taxon>
        <taxon>Agaricomycotina</taxon>
        <taxon>Agaricomycetes</taxon>
        <taxon>Agaricomycetidae</taxon>
        <taxon>Agaricales</taxon>
        <taxon>Tricholomatineae</taxon>
        <taxon>Lyophyllaceae</taxon>
        <taxon>Hypsizygus</taxon>
    </lineage>
</organism>
<feature type="region of interest" description="Disordered" evidence="13">
    <location>
        <begin position="977"/>
        <end position="1001"/>
    </location>
</feature>
<keyword evidence="5" id="KW-0227">DNA damage</keyword>
<feature type="region of interest" description="Disordered" evidence="13">
    <location>
        <begin position="499"/>
        <end position="543"/>
    </location>
</feature>
<evidence type="ECO:0000256" key="7">
    <source>
        <dbReference type="ARBA" id="ARBA00022839"/>
    </source>
</evidence>
<feature type="compositionally biased region" description="Polar residues" evidence="13">
    <location>
        <begin position="766"/>
        <end position="788"/>
    </location>
</feature>
<dbReference type="Gene3D" id="3.40.50.12650">
    <property type="match status" value="1"/>
</dbReference>
<dbReference type="GO" id="GO:0006310">
    <property type="term" value="P:DNA recombination"/>
    <property type="evidence" value="ECO:0007669"/>
    <property type="project" value="UniProtKB-KW"/>
</dbReference>
<comment type="caution">
    <text evidence="15">The sequence shown here is derived from an EMBL/GenBank/DDBJ whole genome shotgun (WGS) entry which is preliminary data.</text>
</comment>
<dbReference type="AlphaFoldDB" id="A0A369K2H2"/>
<evidence type="ECO:0000256" key="9">
    <source>
        <dbReference type="ARBA" id="ARBA00023204"/>
    </source>
</evidence>
<dbReference type="InterPro" id="IPR036866">
    <property type="entry name" value="RibonucZ/Hydroxyglut_hydro"/>
</dbReference>
<name>A0A369K2H2_HYPMA</name>
<sequence length="1001" mass="109992">MPLGTPYNSLILPYRIRVDNFASSSTQDSAPALHLLTHTHSDHINGLSAQSFGYKVVCSKDAKEMLLRHEVYAERELHEQEFRAQKIRTFSHLKIDPVLHPDGAVIYHGSRDLLETCPVHTPKKYELSNSEEVTITLFDANHCPGAVMFLIEGPQGAVLHTGDFRAEPWFLESLTRNPYLQPYLAPRTVSPSSGPTSKINTKIIKTLEAIYLDTASVLSTLTVPTKDRATSGLVELMKLFPETAYFFLNTWTWGYEDVLKAVAREFHCHIHVDRYKYSVYHHIEDPFLRSITTQDPSSTRFHACERFHRCEYVAVDDHPDASQYNTVSHMGKRVVYVNPVTMGSQSWDLYLQDTKQRLQRGEEINNLLVPLSRHSPLLELREFVTLFRPRRIVPNTLDPRLHGLDLAAIDRMFADCLHPHPGLGVADIPPPQIDIEGLGEEDISAGDVALKNLVGDGAADLASRWADNGHLRRKAEHLREYLDPAENILVDRVLGITSKQHRAGVPSSSPVFDHGPRGKDRKGKGRALDSEDETDGGWSDDERGKTAHRLFAALAGIDGDKSHEWWVSSSPVPSQILEDEDEQEVLAPLKEKRTPTASGSGKKSLPNGPAVPWTNRLTPLSSPLRPALQASARRAAHGIPKKSRPLDSSPPHTPPTRAAKRPVHSIHGRGHSLASPICLSSSPIRPEPLMTSRHPGSAHRDPAVAVAPIASTSRLPPSSPLPQSPISLSKHPRASADSSEGPIASTSKLRPPSTPTVPTPSPLLEVNNQTNGRGAATAATSGHTNNLDVTPKAGKRKSSAQDPIINSHAPSPDENRNSFSILKQQGHRGAAKQSAADAPRPSSPSTKRGRYIGSVPASPRAFFLDLSRPAAGAAVRSSKRQQLDAKRMRIAESLAQARPDLVVSSYEHKRAALLARYAPSDHQPQEELRQPDKLQGEAATTTTTVHADVTLLSFETVDDDDGGMDWNRSRELAEALKEDVRNGRRPMLPPLLSAESQSQPS</sequence>
<dbReference type="SUPFAM" id="SSF56281">
    <property type="entry name" value="Metallo-hydrolase/oxidoreductase"/>
    <property type="match status" value="1"/>
</dbReference>
<proteinExistence type="inferred from homology"/>
<dbReference type="GO" id="GO:0036297">
    <property type="term" value="P:interstrand cross-link repair"/>
    <property type="evidence" value="ECO:0007669"/>
    <property type="project" value="TreeGrafter"/>
</dbReference>
<evidence type="ECO:0000256" key="5">
    <source>
        <dbReference type="ARBA" id="ARBA00022763"/>
    </source>
</evidence>
<keyword evidence="9" id="KW-0234">DNA repair</keyword>
<evidence type="ECO:0000256" key="1">
    <source>
        <dbReference type="ARBA" id="ARBA00004123"/>
    </source>
</evidence>
<dbReference type="GO" id="GO:0005634">
    <property type="term" value="C:nucleus"/>
    <property type="evidence" value="ECO:0007669"/>
    <property type="project" value="UniProtKB-SubCell"/>
</dbReference>
<keyword evidence="16" id="KW-1185">Reference proteome</keyword>
<keyword evidence="8" id="KW-0233">DNA recombination</keyword>
<evidence type="ECO:0000256" key="12">
    <source>
        <dbReference type="ARBA" id="ARBA00042677"/>
    </source>
</evidence>
<dbReference type="InParanoid" id="A0A369K2H2"/>
<evidence type="ECO:0000256" key="11">
    <source>
        <dbReference type="ARBA" id="ARBA00039759"/>
    </source>
</evidence>
<evidence type="ECO:0000256" key="6">
    <source>
        <dbReference type="ARBA" id="ARBA00022801"/>
    </source>
</evidence>
<accession>A0A369K2H2</accession>
<dbReference type="GO" id="GO:0000723">
    <property type="term" value="P:telomere maintenance"/>
    <property type="evidence" value="ECO:0007669"/>
    <property type="project" value="TreeGrafter"/>
</dbReference>
<evidence type="ECO:0000256" key="3">
    <source>
        <dbReference type="ARBA" id="ARBA00022722"/>
    </source>
</evidence>